<gene>
    <name evidence="3" type="ORF">K432DRAFT_292346</name>
</gene>
<keyword evidence="4" id="KW-1185">Reference proteome</keyword>
<dbReference type="InterPro" id="IPR036291">
    <property type="entry name" value="NAD(P)-bd_dom_sf"/>
</dbReference>
<dbReference type="FunFam" id="3.40.50.720:FF:000084">
    <property type="entry name" value="Short-chain dehydrogenase reductase"/>
    <property type="match status" value="1"/>
</dbReference>
<keyword evidence="1" id="KW-0521">NADP</keyword>
<dbReference type="InterPro" id="IPR020904">
    <property type="entry name" value="Sc_DH/Rdtase_CS"/>
</dbReference>
<dbReference type="PRINTS" id="PR00080">
    <property type="entry name" value="SDRFAMILY"/>
</dbReference>
<dbReference type="Pfam" id="PF13561">
    <property type="entry name" value="adh_short_C2"/>
    <property type="match status" value="1"/>
</dbReference>
<evidence type="ECO:0000313" key="4">
    <source>
        <dbReference type="Proteomes" id="UP000250266"/>
    </source>
</evidence>
<keyword evidence="2" id="KW-0472">Membrane</keyword>
<dbReference type="PRINTS" id="PR00081">
    <property type="entry name" value="GDHRDH"/>
</dbReference>
<keyword evidence="2" id="KW-0812">Transmembrane</keyword>
<dbReference type="Proteomes" id="UP000250266">
    <property type="component" value="Unassembled WGS sequence"/>
</dbReference>
<accession>A0A8E2EF10</accession>
<dbReference type="PANTHER" id="PTHR42820">
    <property type="entry name" value="SHORT-CHAIN DEHYDROGENASE REDUCTASE"/>
    <property type="match status" value="1"/>
</dbReference>
<dbReference type="InterPro" id="IPR002347">
    <property type="entry name" value="SDR_fam"/>
</dbReference>
<dbReference type="SUPFAM" id="SSF51735">
    <property type="entry name" value="NAD(P)-binding Rossmann-fold domains"/>
    <property type="match status" value="1"/>
</dbReference>
<reference evidence="3 4" key="1">
    <citation type="journal article" date="2016" name="Nat. Commun.">
        <title>Ectomycorrhizal ecology is imprinted in the genome of the dominant symbiotic fungus Cenococcum geophilum.</title>
        <authorList>
            <consortium name="DOE Joint Genome Institute"/>
            <person name="Peter M."/>
            <person name="Kohler A."/>
            <person name="Ohm R.A."/>
            <person name="Kuo A."/>
            <person name="Krutzmann J."/>
            <person name="Morin E."/>
            <person name="Arend M."/>
            <person name="Barry K.W."/>
            <person name="Binder M."/>
            <person name="Choi C."/>
            <person name="Clum A."/>
            <person name="Copeland A."/>
            <person name="Grisel N."/>
            <person name="Haridas S."/>
            <person name="Kipfer T."/>
            <person name="LaButti K."/>
            <person name="Lindquist E."/>
            <person name="Lipzen A."/>
            <person name="Maire R."/>
            <person name="Meier B."/>
            <person name="Mihaltcheva S."/>
            <person name="Molinier V."/>
            <person name="Murat C."/>
            <person name="Poggeler S."/>
            <person name="Quandt C.A."/>
            <person name="Sperisen C."/>
            <person name="Tritt A."/>
            <person name="Tisserant E."/>
            <person name="Crous P.W."/>
            <person name="Henrissat B."/>
            <person name="Nehls U."/>
            <person name="Egli S."/>
            <person name="Spatafora J.W."/>
            <person name="Grigoriev I.V."/>
            <person name="Martin F.M."/>
        </authorList>
    </citation>
    <scope>NUCLEOTIDE SEQUENCE [LARGE SCALE GENOMIC DNA]</scope>
    <source>
        <strain evidence="3 4">CBS 459.81</strain>
    </source>
</reference>
<proteinExistence type="predicted"/>
<evidence type="ECO:0000256" key="2">
    <source>
        <dbReference type="SAM" id="Phobius"/>
    </source>
</evidence>
<dbReference type="Gene3D" id="3.40.50.720">
    <property type="entry name" value="NAD(P)-binding Rossmann-like Domain"/>
    <property type="match status" value="1"/>
</dbReference>
<keyword evidence="2" id="KW-1133">Transmembrane helix</keyword>
<evidence type="ECO:0000313" key="3">
    <source>
        <dbReference type="EMBL" id="OCK82816.1"/>
    </source>
</evidence>
<dbReference type="OrthoDB" id="5840532at2759"/>
<dbReference type="PANTHER" id="PTHR42820:SF1">
    <property type="entry name" value="SHORT-CHAIN DEHYDROGENASE_REDUCTASE FAMILY PROTEIN"/>
    <property type="match status" value="1"/>
</dbReference>
<organism evidence="3 4">
    <name type="scientific">Lepidopterella palustris CBS 459.81</name>
    <dbReference type="NCBI Taxonomy" id="1314670"/>
    <lineage>
        <taxon>Eukaryota</taxon>
        <taxon>Fungi</taxon>
        <taxon>Dikarya</taxon>
        <taxon>Ascomycota</taxon>
        <taxon>Pezizomycotina</taxon>
        <taxon>Dothideomycetes</taxon>
        <taxon>Pleosporomycetidae</taxon>
        <taxon>Mytilinidiales</taxon>
        <taxon>Argynnaceae</taxon>
        <taxon>Lepidopterella</taxon>
    </lineage>
</organism>
<sequence length="348" mass="37586">MRTSIGLNSNALSRYPHIPSVYIYFSFIAWGAYFYISNRYILNICYAYSPAIENPRRYFQHGTTLTPKCLIPLLSLSHQPNAKRSGPVAPGVAFITGGARGLGNAVAVSFAKEGARAVVLVDIQDAATFEAGKKECLAIHADVTKEDEMEKAVAEAVAKFGRIDYAANFAGVTGRAGLVSDMSLDEYQKTMAVNSSGVIISTKWELRQMMKQSSIDVEEGRVPQSGSIVNCASVNSVQANVGSAAYTASKHAVVGITKVASLEGRNHNIRVNAISPGFLYTKMIDEALKRHGDLGEAHWKTYEARQGRQAAFSEIGDAAVLLSTPRMSLVNGHNLVIDNGFTINESNT</sequence>
<evidence type="ECO:0000256" key="1">
    <source>
        <dbReference type="ARBA" id="ARBA00022857"/>
    </source>
</evidence>
<dbReference type="EMBL" id="KV744877">
    <property type="protein sequence ID" value="OCK82816.1"/>
    <property type="molecule type" value="Genomic_DNA"/>
</dbReference>
<name>A0A8E2EF10_9PEZI</name>
<dbReference type="PROSITE" id="PS00061">
    <property type="entry name" value="ADH_SHORT"/>
    <property type="match status" value="1"/>
</dbReference>
<feature type="transmembrane region" description="Helical" evidence="2">
    <location>
        <begin position="21"/>
        <end position="42"/>
    </location>
</feature>
<protein>
    <submittedName>
        <fullName evidence="3">NAD(P)-binding protein</fullName>
    </submittedName>
</protein>
<dbReference type="AlphaFoldDB" id="A0A8E2EF10"/>